<reference evidence="14 15" key="1">
    <citation type="submission" date="2018-06" db="EMBL/GenBank/DDBJ databases">
        <title>Genomic Encyclopedia of Archaeal and Bacterial Type Strains, Phase II (KMG-II): from individual species to whole genera.</title>
        <authorList>
            <person name="Goeker M."/>
        </authorList>
    </citation>
    <scope>NUCLEOTIDE SEQUENCE [LARGE SCALE GENOMIC DNA]</scope>
    <source>
        <strain evidence="14 15">DSM 29821</strain>
    </source>
</reference>
<evidence type="ECO:0000256" key="9">
    <source>
        <dbReference type="ARBA" id="ARBA00023136"/>
    </source>
</evidence>
<dbReference type="Pfam" id="PF13715">
    <property type="entry name" value="CarbopepD_reg_2"/>
    <property type="match status" value="1"/>
</dbReference>
<evidence type="ECO:0000256" key="11">
    <source>
        <dbReference type="ARBA" id="ARBA00023237"/>
    </source>
</evidence>
<comment type="caution">
    <text evidence="14">The sequence shown here is derived from an EMBL/GenBank/DDBJ whole genome shotgun (WGS) entry which is preliminary data.</text>
</comment>
<keyword evidence="5" id="KW-0812">Transmembrane</keyword>
<evidence type="ECO:0000256" key="3">
    <source>
        <dbReference type="ARBA" id="ARBA00022452"/>
    </source>
</evidence>
<keyword evidence="6" id="KW-0732">Signal</keyword>
<dbReference type="GO" id="GO:0009279">
    <property type="term" value="C:cell outer membrane"/>
    <property type="evidence" value="ECO:0007669"/>
    <property type="project" value="UniProtKB-SubCell"/>
</dbReference>
<dbReference type="RefSeq" id="WP_111592740.1">
    <property type="nucleotide sequence ID" value="NZ_QLMA01000004.1"/>
</dbReference>
<dbReference type="SUPFAM" id="SSF56935">
    <property type="entry name" value="Porins"/>
    <property type="match status" value="1"/>
</dbReference>
<sequence>MKLFSKPGRLWVLAIILWCPLATFSQEKNKLFTANIPAGTLAGSIQYLSRLTGTVFTYNPEELAHVKVAARNVTQQSVRQILHVILEGSGFTYIHNSNGYIIHATKGTVAAEKSAAAIPVLFRGKVIDEKGRALEFASVLLKETGAQQTTDYNGIFVFRIPDGSVSSHISISYVGKQTIETVLTPDIYLRQPTFQLKELSLTLEGIHVNAIQKGTNSSSSIVFDREMIEQSQAFSLADIMNMLPGREVKVPDMLNVQSLTLRTAALNNAAMINSMGTAIIVDDIARSNDANMQAKSLSMFGNSTSTLRVSGKNSFDVPFQGQDLRDIPLNNVERIEVISGIPSAKYGNVTSGAVIIDRQAGATPFQARVGIIGYTTQYSLSKGIKLGEKLGAMNFSINHLRSNADPRSLLQSYNRTTLDLMWTERFSSKLKNTISLTYGYRNDNIKMDPEDTREQRLYSKSNSLILTDRISYNVGKKWLQDIRLSMGFTKARQESYSQFAMNGDPKPIGDKDTTGVYEGYYIPGTYMAVDHVLGRPSTANASLNLNGNIRWLGMDHQWSGGASMDYTANNGEGVIVDPNTPRFVNQRYQNQRPYSYEYLPATVNTGIYLQDHVELFPFGHKLTLDPGLRYDMQNGWGILQPRINTAYAISEKLTTTLSYGVSSKSPPMSYRYPAPSYFDLPVLDVYNEDPAKRIYLVYTEKVAHDNSYLKPMKAMQLEGGLKYTDRLFSGSLFAFYKMNRDGFNVSSSMRKFMLPAYDYVIEDGKLRYWPTGKSQLKVGLFDNVAANDISTDDMGLDLLLSTAKVPAIATSFSLSSFLYYSRYGSSLLKYSFKDASQLVTNGIWYGVFAPLNYQSWAMNSRLNTSTHIPKLGFIVNLTANFAIYKRQRNIGNSGQPLGYVDINSIYHDISELAADSPIRQALGLYDLSASDNSDPYYMSISMQVIKEIKKKIKFSVNAYNIFNILNKKYSDISKTVRELTQPVVLSGEISFKF</sequence>
<comment type="similarity">
    <text evidence="12">Belongs to the TonB-dependent receptor family.</text>
</comment>
<keyword evidence="3" id="KW-1134">Transmembrane beta strand</keyword>
<dbReference type="Pfam" id="PF00593">
    <property type="entry name" value="TonB_dep_Rec_b-barrel"/>
    <property type="match status" value="1"/>
</dbReference>
<dbReference type="PANTHER" id="PTHR30069">
    <property type="entry name" value="TONB-DEPENDENT OUTER MEMBRANE RECEPTOR"/>
    <property type="match status" value="1"/>
</dbReference>
<dbReference type="PANTHER" id="PTHR30069:SF29">
    <property type="entry name" value="HEMOGLOBIN AND HEMOGLOBIN-HAPTOGLOBIN-BINDING PROTEIN 1-RELATED"/>
    <property type="match status" value="1"/>
</dbReference>
<dbReference type="InterPro" id="IPR000531">
    <property type="entry name" value="Beta-barrel_TonB"/>
</dbReference>
<evidence type="ECO:0000256" key="7">
    <source>
        <dbReference type="ARBA" id="ARBA00023004"/>
    </source>
</evidence>
<proteinExistence type="inferred from homology"/>
<dbReference type="InterPro" id="IPR012910">
    <property type="entry name" value="Plug_dom"/>
</dbReference>
<dbReference type="Gene3D" id="2.40.170.20">
    <property type="entry name" value="TonB-dependent receptor, beta-barrel domain"/>
    <property type="match status" value="1"/>
</dbReference>
<dbReference type="InterPro" id="IPR008969">
    <property type="entry name" value="CarboxyPept-like_regulatory"/>
</dbReference>
<evidence type="ECO:0000256" key="6">
    <source>
        <dbReference type="ARBA" id="ARBA00022729"/>
    </source>
</evidence>
<dbReference type="InterPro" id="IPR039426">
    <property type="entry name" value="TonB-dep_rcpt-like"/>
</dbReference>
<evidence type="ECO:0000259" key="13">
    <source>
        <dbReference type="SMART" id="SM00965"/>
    </source>
</evidence>
<keyword evidence="2" id="KW-0813">Transport</keyword>
<feature type="domain" description="Secretin/TonB short N-terminal" evidence="13">
    <location>
        <begin position="54"/>
        <end position="105"/>
    </location>
</feature>
<dbReference type="SMART" id="SM00965">
    <property type="entry name" value="STN"/>
    <property type="match status" value="1"/>
</dbReference>
<dbReference type="Proteomes" id="UP000249819">
    <property type="component" value="Unassembled WGS sequence"/>
</dbReference>
<evidence type="ECO:0000256" key="12">
    <source>
        <dbReference type="RuleBase" id="RU003357"/>
    </source>
</evidence>
<dbReference type="Pfam" id="PF07715">
    <property type="entry name" value="Plug"/>
    <property type="match status" value="1"/>
</dbReference>
<dbReference type="SUPFAM" id="SSF49464">
    <property type="entry name" value="Carboxypeptidase regulatory domain-like"/>
    <property type="match status" value="1"/>
</dbReference>
<dbReference type="GO" id="GO:0044718">
    <property type="term" value="P:siderophore transmembrane transport"/>
    <property type="evidence" value="ECO:0007669"/>
    <property type="project" value="TreeGrafter"/>
</dbReference>
<evidence type="ECO:0000256" key="1">
    <source>
        <dbReference type="ARBA" id="ARBA00004571"/>
    </source>
</evidence>
<dbReference type="Gene3D" id="3.55.50.30">
    <property type="match status" value="1"/>
</dbReference>
<dbReference type="AlphaFoldDB" id="A0A327VZ00"/>
<evidence type="ECO:0000256" key="5">
    <source>
        <dbReference type="ARBA" id="ARBA00022692"/>
    </source>
</evidence>
<keyword evidence="8 12" id="KW-0798">TonB box</keyword>
<dbReference type="OrthoDB" id="1151166at2"/>
<dbReference type="InterPro" id="IPR036942">
    <property type="entry name" value="Beta-barrel_TonB_sf"/>
</dbReference>
<dbReference type="EMBL" id="QLMA01000004">
    <property type="protein sequence ID" value="RAJ82209.1"/>
    <property type="molecule type" value="Genomic_DNA"/>
</dbReference>
<evidence type="ECO:0000313" key="15">
    <source>
        <dbReference type="Proteomes" id="UP000249819"/>
    </source>
</evidence>
<gene>
    <name evidence="14" type="ORF">CLV59_104434</name>
</gene>
<protein>
    <submittedName>
        <fullName evidence="14">Outer membrane receptor protein involved in Fe transport</fullName>
    </submittedName>
</protein>
<evidence type="ECO:0000256" key="2">
    <source>
        <dbReference type="ARBA" id="ARBA00022448"/>
    </source>
</evidence>
<keyword evidence="15" id="KW-1185">Reference proteome</keyword>
<evidence type="ECO:0000256" key="4">
    <source>
        <dbReference type="ARBA" id="ARBA00022496"/>
    </source>
</evidence>
<evidence type="ECO:0000256" key="10">
    <source>
        <dbReference type="ARBA" id="ARBA00023170"/>
    </source>
</evidence>
<name>A0A327VZ00_9BACT</name>
<dbReference type="InterPro" id="IPR037066">
    <property type="entry name" value="Plug_dom_sf"/>
</dbReference>
<keyword evidence="4" id="KW-0406">Ion transport</keyword>
<keyword evidence="11" id="KW-0998">Cell outer membrane</keyword>
<dbReference type="InterPro" id="IPR011662">
    <property type="entry name" value="Secretin/TonB_short_N"/>
</dbReference>
<evidence type="ECO:0000256" key="8">
    <source>
        <dbReference type="ARBA" id="ARBA00023077"/>
    </source>
</evidence>
<organism evidence="14 15">
    <name type="scientific">Chitinophaga dinghuensis</name>
    <dbReference type="NCBI Taxonomy" id="1539050"/>
    <lineage>
        <taxon>Bacteria</taxon>
        <taxon>Pseudomonadati</taxon>
        <taxon>Bacteroidota</taxon>
        <taxon>Chitinophagia</taxon>
        <taxon>Chitinophagales</taxon>
        <taxon>Chitinophagaceae</taxon>
        <taxon>Chitinophaga</taxon>
    </lineage>
</organism>
<accession>A0A327VZ00</accession>
<evidence type="ECO:0000313" key="14">
    <source>
        <dbReference type="EMBL" id="RAJ82209.1"/>
    </source>
</evidence>
<keyword evidence="4" id="KW-0410">Iron transport</keyword>
<comment type="subcellular location">
    <subcellularLocation>
        <location evidence="1">Cell outer membrane</location>
        <topology evidence="1">Multi-pass membrane protein</topology>
    </subcellularLocation>
</comment>
<keyword evidence="9 12" id="KW-0472">Membrane</keyword>
<dbReference type="GO" id="GO:0015344">
    <property type="term" value="F:siderophore uptake transmembrane transporter activity"/>
    <property type="evidence" value="ECO:0007669"/>
    <property type="project" value="TreeGrafter"/>
</dbReference>
<dbReference type="Gene3D" id="2.170.130.10">
    <property type="entry name" value="TonB-dependent receptor, plug domain"/>
    <property type="match status" value="1"/>
</dbReference>
<keyword evidence="10 14" id="KW-0675">Receptor</keyword>
<keyword evidence="7" id="KW-0408">Iron</keyword>